<dbReference type="AlphaFoldDB" id="A0A2I2FGN8"/>
<dbReference type="InterPro" id="IPR054256">
    <property type="entry name" value="DUF6987"/>
</dbReference>
<feature type="region of interest" description="Disordered" evidence="1">
    <location>
        <begin position="467"/>
        <end position="503"/>
    </location>
</feature>
<dbReference type="PANTHER" id="PTHR39461">
    <property type="entry name" value="LEA DOMAIN PROTEIN (AFU_ORTHOLOGUE AFUA_8G04920)"/>
    <property type="match status" value="1"/>
</dbReference>
<dbReference type="RefSeq" id="XP_024673810.1">
    <property type="nucleotide sequence ID" value="XM_024811869.1"/>
</dbReference>
<feature type="region of interest" description="Disordered" evidence="1">
    <location>
        <begin position="323"/>
        <end position="354"/>
    </location>
</feature>
<evidence type="ECO:0000313" key="4">
    <source>
        <dbReference type="Proteomes" id="UP000234585"/>
    </source>
</evidence>
<feature type="compositionally biased region" description="Polar residues" evidence="1">
    <location>
        <begin position="35"/>
        <end position="64"/>
    </location>
</feature>
<dbReference type="InterPro" id="IPR022124">
    <property type="entry name" value="DUF3659"/>
</dbReference>
<feature type="compositionally biased region" description="Acidic residues" evidence="1">
    <location>
        <begin position="340"/>
        <end position="354"/>
    </location>
</feature>
<proteinExistence type="predicted"/>
<evidence type="ECO:0000313" key="3">
    <source>
        <dbReference type="EMBL" id="PLB39798.1"/>
    </source>
</evidence>
<protein>
    <recommendedName>
        <fullName evidence="2">DUF6987 domain-containing protein</fullName>
    </recommendedName>
</protein>
<feature type="compositionally biased region" description="Basic and acidic residues" evidence="1">
    <location>
        <begin position="479"/>
        <end position="489"/>
    </location>
</feature>
<dbReference type="OrthoDB" id="3937590at2759"/>
<feature type="region of interest" description="Disordered" evidence="1">
    <location>
        <begin position="550"/>
        <end position="583"/>
    </location>
</feature>
<dbReference type="PANTHER" id="PTHR39461:SF1">
    <property type="entry name" value="LEA DOMAIN PROTEIN (AFU_ORTHOLOGUE AFUA_8G04920)"/>
    <property type="match status" value="1"/>
</dbReference>
<sequence>MSNQSQHINPPESSTANYHIPGALPTECKNRTDQPDTNQSETDSPNQRDLPSPTPDDSQSQASGSRWGLGSGLAKGFGSVKQAVTGSNAGSASSNKNKDYEAGLKDLDNLKLSDEDVDARRESLAPGESVAVDDKRDTLDKPTSPPPSASQATPVASNADPIGEEGEQNDNTSADPTGEEAEQNDDTSADPTGEEAEQNDETPAEPQQVDLSILNGLTPNKTGVVIGPDGFPVGRVVEGNPRELAGRAIDGEDGCIYDGKRVLGRVEAIPEDQRETKHEGPFAGLEGLVVGDNGLVQDVRGMVVGRIVEGDASALRGRAVDDDGDIVDRFGTSKGRAEPYQEEEEEEPQPEEQDLSILEGKTVNKAGNVVDEHGTVVGRIVSGDGRRLAGRRVDGQGQVWGDSGNVIGRAELIPGAEQERPEGPFFGFEGATVGAEGVVADSTGQVIGRVVEGDAARLLGRPVDEDGDILDKNGNGIGRAERWQPESKPRNVSPMAGRKVTREGEVRDTDGNLIGKLTAGNLATLVGREIDDNGYVVDNDGNRLGECTLLENIPEPEPEPEPEGPTEAEKEEQRKAEEDRQLAQKMSTIVSQALDRMRPICKMISEHVDKADRTPREELDEEALVQQVKPLLEEGGNILQECNGAVRALDPDGRIAATAKARAASHEATPAEYALADQLKELTDTVVQTIDNGKKRIADMPHAKKELNPLWGLLSEPLFQIIAAVGLLLTGVLGLVGRLLEGLGLGPLVHGLLGGLGIDRLLGSLGLGGLTDALGMKS</sequence>
<evidence type="ECO:0000259" key="2">
    <source>
        <dbReference type="Pfam" id="PF22485"/>
    </source>
</evidence>
<feature type="compositionally biased region" description="Basic and acidic residues" evidence="1">
    <location>
        <begin position="96"/>
        <end position="123"/>
    </location>
</feature>
<organism evidence="3 4">
    <name type="scientific">Aspergillus candidus</name>
    <dbReference type="NCBI Taxonomy" id="41067"/>
    <lineage>
        <taxon>Eukaryota</taxon>
        <taxon>Fungi</taxon>
        <taxon>Dikarya</taxon>
        <taxon>Ascomycota</taxon>
        <taxon>Pezizomycotina</taxon>
        <taxon>Eurotiomycetes</taxon>
        <taxon>Eurotiomycetidae</taxon>
        <taxon>Eurotiales</taxon>
        <taxon>Aspergillaceae</taxon>
        <taxon>Aspergillus</taxon>
        <taxon>Aspergillus subgen. Circumdati</taxon>
    </lineage>
</organism>
<feature type="compositionally biased region" description="Basic and acidic residues" evidence="1">
    <location>
        <begin position="567"/>
        <end position="582"/>
    </location>
</feature>
<name>A0A2I2FGN8_ASPCN</name>
<gene>
    <name evidence="3" type="ORF">BDW47DRAFT_102420</name>
</gene>
<keyword evidence="4" id="KW-1185">Reference proteome</keyword>
<evidence type="ECO:0000256" key="1">
    <source>
        <dbReference type="SAM" id="MobiDB-lite"/>
    </source>
</evidence>
<dbReference type="Pfam" id="PF22485">
    <property type="entry name" value="DUF6987"/>
    <property type="match status" value="1"/>
</dbReference>
<feature type="compositionally biased region" description="Acidic residues" evidence="1">
    <location>
        <begin position="554"/>
        <end position="566"/>
    </location>
</feature>
<dbReference type="GeneID" id="36519029"/>
<feature type="region of interest" description="Disordered" evidence="1">
    <location>
        <begin position="1"/>
        <end position="231"/>
    </location>
</feature>
<reference evidence="3 4" key="1">
    <citation type="submission" date="2017-12" db="EMBL/GenBank/DDBJ databases">
        <authorList>
            <consortium name="DOE Joint Genome Institute"/>
            <person name="Haridas S."/>
            <person name="Kjaerbolling I."/>
            <person name="Vesth T.C."/>
            <person name="Frisvad J.C."/>
            <person name="Nybo J.L."/>
            <person name="Theobald S."/>
            <person name="Kuo A."/>
            <person name="Bowyer P."/>
            <person name="Matsuda Y."/>
            <person name="Mondo S."/>
            <person name="Lyhne E.K."/>
            <person name="Kogle M.E."/>
            <person name="Clum A."/>
            <person name="Lipzen A."/>
            <person name="Salamov A."/>
            <person name="Ngan C.Y."/>
            <person name="Daum C."/>
            <person name="Chiniquy J."/>
            <person name="Barry K."/>
            <person name="LaButti K."/>
            <person name="Simmons B.A."/>
            <person name="Magnuson J.K."/>
            <person name="Mortensen U.H."/>
            <person name="Larsen T.O."/>
            <person name="Grigoriev I.V."/>
            <person name="Baker S.E."/>
            <person name="Andersen M.R."/>
            <person name="Nordberg H.P."/>
            <person name="Cantor M.N."/>
            <person name="Hua S.X."/>
        </authorList>
    </citation>
    <scope>NUCLEOTIDE SEQUENCE [LARGE SCALE GENOMIC DNA]</scope>
    <source>
        <strain evidence="3 4">CBS 102.13</strain>
    </source>
</reference>
<feature type="compositionally biased region" description="Acidic residues" evidence="1">
    <location>
        <begin position="177"/>
        <end position="203"/>
    </location>
</feature>
<dbReference type="Proteomes" id="UP000234585">
    <property type="component" value="Unassembled WGS sequence"/>
</dbReference>
<dbReference type="Pfam" id="PF12396">
    <property type="entry name" value="DUF3659"/>
    <property type="match status" value="5"/>
</dbReference>
<feature type="compositionally biased region" description="Polar residues" evidence="1">
    <location>
        <begin position="1"/>
        <end position="17"/>
    </location>
</feature>
<accession>A0A2I2FGN8</accession>
<feature type="compositionally biased region" description="Low complexity" evidence="1">
    <location>
        <begin position="86"/>
        <end position="95"/>
    </location>
</feature>
<dbReference type="EMBL" id="KZ559127">
    <property type="protein sequence ID" value="PLB39798.1"/>
    <property type="molecule type" value="Genomic_DNA"/>
</dbReference>
<feature type="domain" description="DUF6987" evidence="2">
    <location>
        <begin position="571"/>
        <end position="768"/>
    </location>
</feature>
<dbReference type="STRING" id="41067.A0A2I2FGN8"/>